<evidence type="ECO:0000313" key="2">
    <source>
        <dbReference type="Proteomes" id="UP000233469"/>
    </source>
</evidence>
<organism evidence="1 2">
    <name type="scientific">Rhizophagus irregularis</name>
    <dbReference type="NCBI Taxonomy" id="588596"/>
    <lineage>
        <taxon>Eukaryota</taxon>
        <taxon>Fungi</taxon>
        <taxon>Fungi incertae sedis</taxon>
        <taxon>Mucoromycota</taxon>
        <taxon>Glomeromycotina</taxon>
        <taxon>Glomeromycetes</taxon>
        <taxon>Glomerales</taxon>
        <taxon>Glomeraceae</taxon>
        <taxon>Rhizophagus</taxon>
    </lineage>
</organism>
<dbReference type="VEuPathDB" id="FungiDB:RhiirA1_78792"/>
<accession>A0A2N1NI90</accession>
<reference evidence="1 2" key="2">
    <citation type="submission" date="2017-10" db="EMBL/GenBank/DDBJ databases">
        <title>Extensive intraspecific genome diversity in a model arbuscular mycorrhizal fungus.</title>
        <authorList>
            <person name="Chen E.C.H."/>
            <person name="Morin E."/>
            <person name="Baudet D."/>
            <person name="Noel J."/>
            <person name="Ndikumana S."/>
            <person name="Charron P."/>
            <person name="St-Onge C."/>
            <person name="Giorgi J."/>
            <person name="Grigoriev I.V."/>
            <person name="Roux C."/>
            <person name="Martin F.M."/>
            <person name="Corradi N."/>
        </authorList>
    </citation>
    <scope>NUCLEOTIDE SEQUENCE [LARGE SCALE GENOMIC DNA]</scope>
    <source>
        <strain evidence="1 2">C2</strain>
    </source>
</reference>
<dbReference type="AlphaFoldDB" id="A0A2N1NI90"/>
<reference evidence="1 2" key="1">
    <citation type="submission" date="2016-04" db="EMBL/GenBank/DDBJ databases">
        <title>Genome analyses suggest a sexual origin of heterokaryosis in a supposedly ancient asexual fungus.</title>
        <authorList>
            <person name="Ropars J."/>
            <person name="Sedzielewska K."/>
            <person name="Noel J."/>
            <person name="Charron P."/>
            <person name="Farinelli L."/>
            <person name="Marton T."/>
            <person name="Kruger M."/>
            <person name="Pelin A."/>
            <person name="Brachmann A."/>
            <person name="Corradi N."/>
        </authorList>
    </citation>
    <scope>NUCLEOTIDE SEQUENCE [LARGE SCALE GENOMIC DNA]</scope>
    <source>
        <strain evidence="1 2">C2</strain>
    </source>
</reference>
<comment type="caution">
    <text evidence="1">The sequence shown here is derived from an EMBL/GenBank/DDBJ whole genome shotgun (WGS) entry which is preliminary data.</text>
</comment>
<sequence length="378" mass="43677">MDNEYSTPTCTRIDNVDEKANDEEYVSADKEETAFWVSNNQKSKIESLITPHKPILTRQMFHVLSTKVIPGLKSLKSVVAMRYPEIADEIENHEQEQKRLSSLGLTLTEWLRVALSSPSPEKLLECLMKPLQGEQVTDREKKLHDIFELTLREFHTMIKYNPRYSLPRHNSERKFLVERVATPFKLIEYVFGNVTTYWIEKEILSTKAMEFIDDPTGELTKKKVDALATDFIYNTDVMNLESSGGPLQQDRKHTLGDSDKISNTGVDILLQCLRKYLGASIETAKKLKSYSIQIIEDRITLIEVSLYKPRVCKEVEVRNAVFPFALSSIGEYMRVFELVSYYVDGLLSRQEIMQELSMEANGIKEVNSENLKDWWIKE</sequence>
<proteinExistence type="predicted"/>
<dbReference type="Proteomes" id="UP000233469">
    <property type="component" value="Unassembled WGS sequence"/>
</dbReference>
<evidence type="ECO:0000313" key="1">
    <source>
        <dbReference type="EMBL" id="PKK73571.1"/>
    </source>
</evidence>
<gene>
    <name evidence="1" type="ORF">RhiirC2_333199</name>
</gene>
<protein>
    <submittedName>
        <fullName evidence="1">Uncharacterized protein</fullName>
    </submittedName>
</protein>
<dbReference type="VEuPathDB" id="FungiDB:FUN_019670"/>
<dbReference type="VEuPathDB" id="FungiDB:RhiirFUN_024641"/>
<dbReference type="EMBL" id="LLXL01000361">
    <property type="protein sequence ID" value="PKK73571.1"/>
    <property type="molecule type" value="Genomic_DNA"/>
</dbReference>
<name>A0A2N1NI90_9GLOM</name>